<dbReference type="HOGENOM" id="CLU_1572203_0_0_1"/>
<evidence type="ECO:0000313" key="2">
    <source>
        <dbReference type="EMBL" id="EFX64997.1"/>
    </source>
</evidence>
<feature type="region of interest" description="Disordered" evidence="1">
    <location>
        <begin position="119"/>
        <end position="157"/>
    </location>
</feature>
<dbReference type="Proteomes" id="UP000000305">
    <property type="component" value="Unassembled WGS sequence"/>
</dbReference>
<name>E9HTD2_DAPPU</name>
<dbReference type="PANTHER" id="PTHR33244:SF3">
    <property type="entry name" value="PEPTIDASE A2 DOMAIN-CONTAINING PROTEIN"/>
    <property type="match status" value="1"/>
</dbReference>
<proteinExistence type="predicted"/>
<gene>
    <name evidence="2" type="ORF">DAPPUDRAFT_265393</name>
</gene>
<dbReference type="AlphaFoldDB" id="E9HTD2"/>
<keyword evidence="3" id="KW-1185">Reference proteome</keyword>
<dbReference type="OrthoDB" id="8042009at2759"/>
<dbReference type="EMBL" id="GL732770">
    <property type="protein sequence ID" value="EFX64997.1"/>
    <property type="molecule type" value="Genomic_DNA"/>
</dbReference>
<protein>
    <submittedName>
        <fullName evidence="2">Uncharacterized protein</fullName>
    </submittedName>
</protein>
<dbReference type="KEGG" id="dpx:DAPPUDRAFT_265393"/>
<organism evidence="2 3">
    <name type="scientific">Daphnia pulex</name>
    <name type="common">Water flea</name>
    <dbReference type="NCBI Taxonomy" id="6669"/>
    <lineage>
        <taxon>Eukaryota</taxon>
        <taxon>Metazoa</taxon>
        <taxon>Ecdysozoa</taxon>
        <taxon>Arthropoda</taxon>
        <taxon>Crustacea</taxon>
        <taxon>Branchiopoda</taxon>
        <taxon>Diplostraca</taxon>
        <taxon>Cladocera</taxon>
        <taxon>Anomopoda</taxon>
        <taxon>Daphniidae</taxon>
        <taxon>Daphnia</taxon>
    </lineage>
</organism>
<sequence>MSSPEYPRSSGLVERTVQTVKESSIKLQICSEPNSYVVLTDCGRLFRRNRTAINVDKFRCRQLLQQEPDVCRRSFPAEAANPVPIRKSLNFLEEWQSALQILPQPPPSHPAAVAIGVAETDEPEDNHQPERRRGGPKTRSTHFPSISSARRPKNRSLSAGRPYRLIVLFE</sequence>
<evidence type="ECO:0000313" key="3">
    <source>
        <dbReference type="Proteomes" id="UP000000305"/>
    </source>
</evidence>
<evidence type="ECO:0000256" key="1">
    <source>
        <dbReference type="SAM" id="MobiDB-lite"/>
    </source>
</evidence>
<dbReference type="PANTHER" id="PTHR33244">
    <property type="entry name" value="INTEGRASE CATALYTIC DOMAIN-CONTAINING PROTEIN-RELATED"/>
    <property type="match status" value="1"/>
</dbReference>
<dbReference type="PhylomeDB" id="E9HTD2"/>
<reference evidence="2 3" key="1">
    <citation type="journal article" date="2011" name="Science">
        <title>The ecoresponsive genome of Daphnia pulex.</title>
        <authorList>
            <person name="Colbourne J.K."/>
            <person name="Pfrender M.E."/>
            <person name="Gilbert D."/>
            <person name="Thomas W.K."/>
            <person name="Tucker A."/>
            <person name="Oakley T.H."/>
            <person name="Tokishita S."/>
            <person name="Aerts A."/>
            <person name="Arnold G.J."/>
            <person name="Basu M.K."/>
            <person name="Bauer D.J."/>
            <person name="Caceres C.E."/>
            <person name="Carmel L."/>
            <person name="Casola C."/>
            <person name="Choi J.H."/>
            <person name="Detter J.C."/>
            <person name="Dong Q."/>
            <person name="Dusheyko S."/>
            <person name="Eads B.D."/>
            <person name="Frohlich T."/>
            <person name="Geiler-Samerotte K.A."/>
            <person name="Gerlach D."/>
            <person name="Hatcher P."/>
            <person name="Jogdeo S."/>
            <person name="Krijgsveld J."/>
            <person name="Kriventseva E.V."/>
            <person name="Kultz D."/>
            <person name="Laforsch C."/>
            <person name="Lindquist E."/>
            <person name="Lopez J."/>
            <person name="Manak J.R."/>
            <person name="Muller J."/>
            <person name="Pangilinan J."/>
            <person name="Patwardhan R.P."/>
            <person name="Pitluck S."/>
            <person name="Pritham E.J."/>
            <person name="Rechtsteiner A."/>
            <person name="Rho M."/>
            <person name="Rogozin I.B."/>
            <person name="Sakarya O."/>
            <person name="Salamov A."/>
            <person name="Schaack S."/>
            <person name="Shapiro H."/>
            <person name="Shiga Y."/>
            <person name="Skalitzky C."/>
            <person name="Smith Z."/>
            <person name="Souvorov A."/>
            <person name="Sung W."/>
            <person name="Tang Z."/>
            <person name="Tsuchiya D."/>
            <person name="Tu H."/>
            <person name="Vos H."/>
            <person name="Wang M."/>
            <person name="Wolf Y.I."/>
            <person name="Yamagata H."/>
            <person name="Yamada T."/>
            <person name="Ye Y."/>
            <person name="Shaw J.R."/>
            <person name="Andrews J."/>
            <person name="Crease T.J."/>
            <person name="Tang H."/>
            <person name="Lucas S.M."/>
            <person name="Robertson H.M."/>
            <person name="Bork P."/>
            <person name="Koonin E.V."/>
            <person name="Zdobnov E.M."/>
            <person name="Grigoriev I.V."/>
            <person name="Lynch M."/>
            <person name="Boore J.L."/>
        </authorList>
    </citation>
    <scope>NUCLEOTIDE SEQUENCE [LARGE SCALE GENOMIC DNA]</scope>
</reference>
<accession>E9HTD2</accession>
<dbReference type="InParanoid" id="E9HTD2"/>